<protein>
    <recommendedName>
        <fullName evidence="4">J domain-containing protein</fullName>
    </recommendedName>
</protein>
<feature type="region of interest" description="Disordered" evidence="1">
    <location>
        <begin position="93"/>
        <end position="277"/>
    </location>
</feature>
<keyword evidence="3" id="KW-1185">Reference proteome</keyword>
<feature type="compositionally biased region" description="Polar residues" evidence="1">
    <location>
        <begin position="14"/>
        <end position="26"/>
    </location>
</feature>
<proteinExistence type="predicted"/>
<feature type="compositionally biased region" description="Basic and acidic residues" evidence="1">
    <location>
        <begin position="268"/>
        <end position="277"/>
    </location>
</feature>
<evidence type="ECO:0000256" key="1">
    <source>
        <dbReference type="SAM" id="MobiDB-lite"/>
    </source>
</evidence>
<gene>
    <name evidence="2" type="ORF">ACET3X_003249</name>
</gene>
<feature type="compositionally biased region" description="Basic and acidic residues" evidence="1">
    <location>
        <begin position="93"/>
        <end position="147"/>
    </location>
</feature>
<organism evidence="2 3">
    <name type="scientific">Alternaria dauci</name>
    <dbReference type="NCBI Taxonomy" id="48095"/>
    <lineage>
        <taxon>Eukaryota</taxon>
        <taxon>Fungi</taxon>
        <taxon>Dikarya</taxon>
        <taxon>Ascomycota</taxon>
        <taxon>Pezizomycotina</taxon>
        <taxon>Dothideomycetes</taxon>
        <taxon>Pleosporomycetidae</taxon>
        <taxon>Pleosporales</taxon>
        <taxon>Pleosporineae</taxon>
        <taxon>Pleosporaceae</taxon>
        <taxon>Alternaria</taxon>
        <taxon>Alternaria sect. Porri</taxon>
    </lineage>
</organism>
<evidence type="ECO:0000313" key="2">
    <source>
        <dbReference type="EMBL" id="KAL1799212.1"/>
    </source>
</evidence>
<feature type="compositionally biased region" description="Acidic residues" evidence="1">
    <location>
        <begin position="245"/>
        <end position="254"/>
    </location>
</feature>
<feature type="compositionally biased region" description="Basic and acidic residues" evidence="1">
    <location>
        <begin position="159"/>
        <end position="216"/>
    </location>
</feature>
<evidence type="ECO:0008006" key="4">
    <source>
        <dbReference type="Google" id="ProtNLM"/>
    </source>
</evidence>
<comment type="caution">
    <text evidence="2">The sequence shown here is derived from an EMBL/GenBank/DDBJ whole genome shotgun (WGS) entry which is preliminary data.</text>
</comment>
<dbReference type="GeneID" id="96083571"/>
<dbReference type="Proteomes" id="UP001578633">
    <property type="component" value="Chromosome 2"/>
</dbReference>
<reference evidence="2 3" key="1">
    <citation type="submission" date="2024-09" db="EMBL/GenBank/DDBJ databases">
        <title>T2T genomes of carrot and Alternaria dauci and their utility for understanding host-pathogen interaction during carrot leaf blight disease.</title>
        <authorList>
            <person name="Liu W."/>
            <person name="Xu S."/>
            <person name="Ou C."/>
            <person name="Liu X."/>
            <person name="Zhuang F."/>
            <person name="Deng X.W."/>
        </authorList>
    </citation>
    <scope>NUCLEOTIDE SEQUENCE [LARGE SCALE GENOMIC DNA]</scope>
    <source>
        <strain evidence="2 3">A2016</strain>
    </source>
</reference>
<name>A0ABR3USE2_9PLEO</name>
<dbReference type="RefSeq" id="XP_069309796.1">
    <property type="nucleotide sequence ID" value="XM_069448503.1"/>
</dbReference>
<feature type="region of interest" description="Disordered" evidence="1">
    <location>
        <begin position="1"/>
        <end position="31"/>
    </location>
</feature>
<dbReference type="EMBL" id="JBHGVX010000002">
    <property type="protein sequence ID" value="KAL1799212.1"/>
    <property type="molecule type" value="Genomic_DNA"/>
</dbReference>
<evidence type="ECO:0000313" key="3">
    <source>
        <dbReference type="Proteomes" id="UP001578633"/>
    </source>
</evidence>
<sequence length="360" mass="42031">MGQARSQDIIERQQGATSANQQQAGSNLGKHEKFLERLDTENEHNEKMKNRYADELTLKARAELEVEKEKAIEMEKKTARKLEEARQRLEKTKIENERKEDTMMRTEDAVSRAEELQRQVQEMTEKAEQEKRDSERRIEERRREAAAKRAQGRQPSFNDSKKWTGEWETERSSYENSQMHHDFTRRTSERGYGERRLLEEKDTKEDNRRIDGDNSRDGIYGQQRLLEDTRAMGSVATLPKHIAPDSDDDDSDSDEEKRQDPYKLIGLPDRERTPMKDIETTQRVLNRIHQAAIDDATDEATRRHSEKRLIEIKWAANILLDEMNKRAYDEDGSIYPHEQQSWKKKNGIGIGGSGGKYIPG</sequence>
<accession>A0ABR3USE2</accession>